<proteinExistence type="predicted"/>
<gene>
    <name evidence="1" type="ordered locus">KPK_B0005</name>
</gene>
<geneLocation type="plasmid" evidence="1 2">
    <name>pKP91</name>
</geneLocation>
<name>B5RKG6_KLEV3</name>
<evidence type="ECO:0000313" key="1">
    <source>
        <dbReference type="EMBL" id="ACI12205.1"/>
    </source>
</evidence>
<dbReference type="KEGG" id="kpe:KPK_B0005"/>
<organism evidence="1 2">
    <name type="scientific">Klebsiella variicola (strain 342)</name>
    <name type="common">Klebsiella pneumoniae</name>
    <dbReference type="NCBI Taxonomy" id="507522"/>
    <lineage>
        <taxon>Bacteria</taxon>
        <taxon>Pseudomonadati</taxon>
        <taxon>Pseudomonadota</taxon>
        <taxon>Gammaproteobacteria</taxon>
        <taxon>Enterobacterales</taxon>
        <taxon>Enterobacteriaceae</taxon>
        <taxon>Klebsiella/Raoultella group</taxon>
        <taxon>Klebsiella</taxon>
        <taxon>Klebsiella pneumoniae complex</taxon>
    </lineage>
</organism>
<accession>B5RKG6</accession>
<evidence type="ECO:0000313" key="2">
    <source>
        <dbReference type="Proteomes" id="UP000001734"/>
    </source>
</evidence>
<dbReference type="EMBL" id="CP000966">
    <property type="protein sequence ID" value="ACI12205.1"/>
    <property type="molecule type" value="Genomic_DNA"/>
</dbReference>
<dbReference type="AlphaFoldDB" id="B5RKG6"/>
<protein>
    <submittedName>
        <fullName evidence="1">Uncharacterized protein</fullName>
    </submittedName>
</protein>
<keyword evidence="1" id="KW-0614">Plasmid</keyword>
<dbReference type="Proteomes" id="UP000001734">
    <property type="component" value="Plasmid pKP91"/>
</dbReference>
<sequence length="46" mass="5623">MADQLLRQRAYWIMDYGWSHKRSFRSGIMLMPLQFSLFTFRLPGLR</sequence>
<dbReference type="HOGENOM" id="CLU_3184802_0_0_6"/>
<reference evidence="1 2" key="1">
    <citation type="journal article" date="2008" name="PLoS Genet.">
        <title>Complete genome sequence of the N2-fixing broad host range endophyte Klebsiella pneumoniae 342 and virulence predictions verified in mice.</title>
        <authorList>
            <person name="Fouts D.E."/>
            <person name="Tyler H.L."/>
            <person name="DeBoy R.T."/>
            <person name="Daugherty S."/>
            <person name="Ren Q."/>
            <person name="Badger J.H."/>
            <person name="Durkin A.S."/>
            <person name="Huot H."/>
            <person name="Shrivastava S."/>
            <person name="Kothari S."/>
            <person name="Dodson R.J."/>
            <person name="Mohamoud Y."/>
            <person name="Khouri H."/>
            <person name="Roesch L.F."/>
            <person name="Krogfelt K.A."/>
            <person name="Struve C."/>
            <person name="Triplett E.W."/>
            <person name="Methe B.A."/>
        </authorList>
    </citation>
    <scope>NUCLEOTIDE SEQUENCE [LARGE SCALE GENOMIC DNA]</scope>
    <source>
        <strain evidence="1 2">342</strain>
        <plasmid evidence="2">Plasmid pKP91</plasmid>
    </source>
</reference>
<dbReference type="BioCyc" id="KPNE507522:GI0B-5776-MONOMER"/>